<name>A0A285CV91_9BACI</name>
<evidence type="ECO:0000313" key="2">
    <source>
        <dbReference type="Proteomes" id="UP000219546"/>
    </source>
</evidence>
<dbReference type="AlphaFoldDB" id="A0A285CV91"/>
<dbReference type="Proteomes" id="UP000219546">
    <property type="component" value="Unassembled WGS sequence"/>
</dbReference>
<protein>
    <submittedName>
        <fullName evidence="1">YtzH-like protein</fullName>
    </submittedName>
</protein>
<dbReference type="InterPro" id="IPR025547">
    <property type="entry name" value="YtzH"/>
</dbReference>
<evidence type="ECO:0000313" key="1">
    <source>
        <dbReference type="EMBL" id="SNX71335.1"/>
    </source>
</evidence>
<reference evidence="1 2" key="1">
    <citation type="submission" date="2017-08" db="EMBL/GenBank/DDBJ databases">
        <authorList>
            <person name="de Groot N.N."/>
        </authorList>
    </citation>
    <scope>NUCLEOTIDE SEQUENCE [LARGE SCALE GENOMIC DNA]</scope>
    <source>
        <strain evidence="1 2">JC228</strain>
    </source>
</reference>
<accession>A0A285CV91</accession>
<dbReference type="EMBL" id="OAOP01000005">
    <property type="protein sequence ID" value="SNX71335.1"/>
    <property type="molecule type" value="Genomic_DNA"/>
</dbReference>
<dbReference type="OrthoDB" id="2968867at2"/>
<keyword evidence="2" id="KW-1185">Reference proteome</keyword>
<organism evidence="1 2">
    <name type="scientific">Bacillus oleivorans</name>
    <dbReference type="NCBI Taxonomy" id="1448271"/>
    <lineage>
        <taxon>Bacteria</taxon>
        <taxon>Bacillati</taxon>
        <taxon>Bacillota</taxon>
        <taxon>Bacilli</taxon>
        <taxon>Bacillales</taxon>
        <taxon>Bacillaceae</taxon>
        <taxon>Bacillus</taxon>
    </lineage>
</organism>
<dbReference type="Pfam" id="PF14165">
    <property type="entry name" value="YtzH"/>
    <property type="match status" value="1"/>
</dbReference>
<sequence length="92" mass="10555">MPLNRLDQINLLKDILSNHTADCCGSVTECEQVERLVKSLMAQHNLDGNVIALLEEIYNYSQEGIQSSNLDSHITTYQPKLTQWVEEMNELY</sequence>
<proteinExistence type="predicted"/>
<gene>
    <name evidence="1" type="ORF">SAMN05877753_105119</name>
</gene>
<dbReference type="RefSeq" id="WP_097158933.1">
    <property type="nucleotide sequence ID" value="NZ_JBEPMQ010000004.1"/>
</dbReference>